<proteinExistence type="predicted"/>
<dbReference type="SUPFAM" id="SSF89447">
    <property type="entry name" value="AbrB/MazE/MraZ-like"/>
    <property type="match status" value="1"/>
</dbReference>
<sequence length="86" mass="9594">MVVKEMERKVTKIGSSIGMTFPPDVLEHLNIAPGDHISIEKHSDGTVVLRKSEKIQRPTGLSADFFDVLQKTVAEYDETIKGLVDR</sequence>
<dbReference type="SMART" id="SM00966">
    <property type="entry name" value="SpoVT_AbrB"/>
    <property type="match status" value="1"/>
</dbReference>
<dbReference type="AlphaFoldDB" id="A0A1G6LY17"/>
<reference evidence="3" key="1">
    <citation type="submission" date="2016-09" db="EMBL/GenBank/DDBJ databases">
        <authorList>
            <person name="Varghese N."/>
            <person name="Submissions S."/>
        </authorList>
    </citation>
    <scope>NUCLEOTIDE SEQUENCE [LARGE SCALE GENOMIC DNA]</scope>
    <source>
        <strain evidence="3">25nlg</strain>
    </source>
</reference>
<dbReference type="RefSeq" id="WP_245701223.1">
    <property type="nucleotide sequence ID" value="NZ_FMYM01000009.1"/>
</dbReference>
<dbReference type="GO" id="GO:0003677">
    <property type="term" value="F:DNA binding"/>
    <property type="evidence" value="ECO:0007669"/>
    <property type="project" value="InterPro"/>
</dbReference>
<accession>A0A1G6LY17</accession>
<dbReference type="EMBL" id="FMYM01000009">
    <property type="protein sequence ID" value="SDC48121.1"/>
    <property type="molecule type" value="Genomic_DNA"/>
</dbReference>
<feature type="domain" description="SpoVT-AbrB" evidence="1">
    <location>
        <begin position="11"/>
        <end position="57"/>
    </location>
</feature>
<dbReference type="STRING" id="1464122.SAMN05421737_10937"/>
<gene>
    <name evidence="2" type="ORF">SAMN05421737_10937</name>
</gene>
<dbReference type="Gene3D" id="2.10.260.10">
    <property type="match status" value="1"/>
</dbReference>
<dbReference type="InterPro" id="IPR007159">
    <property type="entry name" value="SpoVT-AbrB_dom"/>
</dbReference>
<evidence type="ECO:0000259" key="1">
    <source>
        <dbReference type="SMART" id="SM00966"/>
    </source>
</evidence>
<dbReference type="InterPro" id="IPR037914">
    <property type="entry name" value="SpoVT-AbrB_sf"/>
</dbReference>
<protein>
    <submittedName>
        <fullName evidence="2">Putative addiction module antidote</fullName>
    </submittedName>
</protein>
<organism evidence="2 3">
    <name type="scientific">Shouchella lonarensis</name>
    <dbReference type="NCBI Taxonomy" id="1464122"/>
    <lineage>
        <taxon>Bacteria</taxon>
        <taxon>Bacillati</taxon>
        <taxon>Bacillota</taxon>
        <taxon>Bacilli</taxon>
        <taxon>Bacillales</taxon>
        <taxon>Bacillaceae</taxon>
        <taxon>Shouchella</taxon>
    </lineage>
</organism>
<evidence type="ECO:0000313" key="2">
    <source>
        <dbReference type="EMBL" id="SDC48121.1"/>
    </source>
</evidence>
<keyword evidence="3" id="KW-1185">Reference proteome</keyword>
<dbReference type="Pfam" id="PF04014">
    <property type="entry name" value="MazE_antitoxin"/>
    <property type="match status" value="1"/>
</dbReference>
<dbReference type="Proteomes" id="UP000242662">
    <property type="component" value="Unassembled WGS sequence"/>
</dbReference>
<name>A0A1G6LY17_9BACI</name>
<evidence type="ECO:0000313" key="3">
    <source>
        <dbReference type="Proteomes" id="UP000242662"/>
    </source>
</evidence>